<evidence type="ECO:0000313" key="5">
    <source>
        <dbReference type="EMBL" id="GHA73863.1"/>
    </source>
</evidence>
<dbReference type="RefSeq" id="WP_189493206.1">
    <property type="nucleotide sequence ID" value="NZ_BMZG01000006.1"/>
</dbReference>
<reference evidence="5" key="1">
    <citation type="journal article" date="2014" name="Int. J. Syst. Evol. Microbiol.">
        <title>Complete genome sequence of Corynebacterium casei LMG S-19264T (=DSM 44701T), isolated from a smear-ripened cheese.</title>
        <authorList>
            <consortium name="US DOE Joint Genome Institute (JGI-PGF)"/>
            <person name="Walter F."/>
            <person name="Albersmeier A."/>
            <person name="Kalinowski J."/>
            <person name="Ruckert C."/>
        </authorList>
    </citation>
    <scope>NUCLEOTIDE SEQUENCE</scope>
    <source>
        <strain evidence="5">KCTC 32501</strain>
    </source>
</reference>
<proteinExistence type="inferred from homology"/>
<gene>
    <name evidence="5" type="primary">rfbQ</name>
    <name evidence="5" type="ORF">GCM10009007_13770</name>
</gene>
<dbReference type="PANTHER" id="PTHR43179:SF12">
    <property type="entry name" value="GALACTOFURANOSYLTRANSFERASE GLFT2"/>
    <property type="match status" value="1"/>
</dbReference>
<comment type="caution">
    <text evidence="5">The sequence shown here is derived from an EMBL/GenBank/DDBJ whole genome shotgun (WGS) entry which is preliminary data.</text>
</comment>
<organism evidence="5 6">
    <name type="scientific">Formosimonas limnophila</name>
    <dbReference type="NCBI Taxonomy" id="1384487"/>
    <lineage>
        <taxon>Bacteria</taxon>
        <taxon>Pseudomonadati</taxon>
        <taxon>Pseudomonadota</taxon>
        <taxon>Betaproteobacteria</taxon>
        <taxon>Burkholderiales</taxon>
        <taxon>Burkholderiaceae</taxon>
        <taxon>Formosimonas</taxon>
    </lineage>
</organism>
<dbReference type="NCBIfam" id="TIGR01556">
    <property type="entry name" value="rhamnosyltran"/>
    <property type="match status" value="1"/>
</dbReference>
<dbReference type="AlphaFoldDB" id="A0A8J3CMT5"/>
<comment type="similarity">
    <text evidence="1">Belongs to the glycosyltransferase 2 family.</text>
</comment>
<dbReference type="InterPro" id="IPR029044">
    <property type="entry name" value="Nucleotide-diphossugar_trans"/>
</dbReference>
<evidence type="ECO:0000256" key="1">
    <source>
        <dbReference type="ARBA" id="ARBA00006739"/>
    </source>
</evidence>
<dbReference type="EMBL" id="BMZG01000006">
    <property type="protein sequence ID" value="GHA73863.1"/>
    <property type="molecule type" value="Genomic_DNA"/>
</dbReference>
<evidence type="ECO:0000256" key="3">
    <source>
        <dbReference type="ARBA" id="ARBA00022679"/>
    </source>
</evidence>
<dbReference type="InterPro" id="IPR006446">
    <property type="entry name" value="RhaTrfase"/>
</dbReference>
<name>A0A8J3CMT5_9BURK</name>
<evidence type="ECO:0000256" key="2">
    <source>
        <dbReference type="ARBA" id="ARBA00022676"/>
    </source>
</evidence>
<dbReference type="Gene3D" id="3.90.550.10">
    <property type="entry name" value="Spore Coat Polysaccharide Biosynthesis Protein SpsA, Chain A"/>
    <property type="match status" value="1"/>
</dbReference>
<sequence length="295" mass="33253">MQKVIALVVTYEPDWFSLTESLLCLSHQVDDILVLDNGSSSVNIKKLLPELRVANIQIIQLDDNYGIGYAQNLGIEWSKDKGATHLLLMDQDSRPADNMVRELLETLINLPNAAAVGPVYVSEHQNEASVFTRVEGVRRIKVSCDADHPLVQTDALIASGCLIPMSVIDAVGNMRSDLFIDYVDTEWGLRAQTMGYASYAVWSAKMSHQLGSRAIEFMGRNMIVHSPLRRYYQYRNAILLYKMKHIPFNWKLIDASRLFLRAGVYALLNQPRALNVKMMLKGLWHGMLGKTGKMP</sequence>
<keyword evidence="6" id="KW-1185">Reference proteome</keyword>
<feature type="domain" description="Glycosyltransferase 2-like" evidence="4">
    <location>
        <begin position="19"/>
        <end position="125"/>
    </location>
</feature>
<dbReference type="GO" id="GO:0016757">
    <property type="term" value="F:glycosyltransferase activity"/>
    <property type="evidence" value="ECO:0007669"/>
    <property type="project" value="UniProtKB-KW"/>
</dbReference>
<evidence type="ECO:0000259" key="4">
    <source>
        <dbReference type="Pfam" id="PF00535"/>
    </source>
</evidence>
<keyword evidence="3" id="KW-0808">Transferase</keyword>
<reference evidence="5" key="2">
    <citation type="submission" date="2020-09" db="EMBL/GenBank/DDBJ databases">
        <authorList>
            <person name="Sun Q."/>
            <person name="Kim S."/>
        </authorList>
    </citation>
    <scope>NUCLEOTIDE SEQUENCE</scope>
    <source>
        <strain evidence="5">KCTC 32501</strain>
    </source>
</reference>
<dbReference type="Proteomes" id="UP000614287">
    <property type="component" value="Unassembled WGS sequence"/>
</dbReference>
<protein>
    <submittedName>
        <fullName evidence="5">Rhamnosyltransferase</fullName>
    </submittedName>
</protein>
<dbReference type="SUPFAM" id="SSF53448">
    <property type="entry name" value="Nucleotide-diphospho-sugar transferases"/>
    <property type="match status" value="1"/>
</dbReference>
<accession>A0A8J3CMT5</accession>
<dbReference type="InterPro" id="IPR001173">
    <property type="entry name" value="Glyco_trans_2-like"/>
</dbReference>
<dbReference type="CDD" id="cd02526">
    <property type="entry name" value="GT2_RfbF_like"/>
    <property type="match status" value="1"/>
</dbReference>
<dbReference type="PANTHER" id="PTHR43179">
    <property type="entry name" value="RHAMNOSYLTRANSFERASE WBBL"/>
    <property type="match status" value="1"/>
</dbReference>
<keyword evidence="2" id="KW-0328">Glycosyltransferase</keyword>
<evidence type="ECO:0000313" key="6">
    <source>
        <dbReference type="Proteomes" id="UP000614287"/>
    </source>
</evidence>
<dbReference type="Pfam" id="PF00535">
    <property type="entry name" value="Glycos_transf_2"/>
    <property type="match status" value="1"/>
</dbReference>